<dbReference type="AlphaFoldDB" id="A0A0D6PEC5"/>
<dbReference type="RefSeq" id="WP_048877669.1">
    <property type="nucleotide sequence ID" value="NZ_BANC01000018.1"/>
</dbReference>
<dbReference type="STRING" id="1120923.SAMN02746095_01562"/>
<feature type="compositionally biased region" description="Polar residues" evidence="1">
    <location>
        <begin position="66"/>
        <end position="81"/>
    </location>
</feature>
<evidence type="ECO:0000256" key="1">
    <source>
        <dbReference type="SAM" id="MobiDB-lite"/>
    </source>
</evidence>
<feature type="region of interest" description="Disordered" evidence="1">
    <location>
        <begin position="42"/>
        <end position="81"/>
    </location>
</feature>
<reference evidence="2 3" key="1">
    <citation type="submission" date="2012-11" db="EMBL/GenBank/DDBJ databases">
        <title>Whole genome sequence of Acidocella aminolytica 101 = DSM 11237.</title>
        <authorList>
            <person name="Azuma Y."/>
            <person name="Higashiura N."/>
            <person name="Hirakawa H."/>
            <person name="Matsushita K."/>
        </authorList>
    </citation>
    <scope>NUCLEOTIDE SEQUENCE [LARGE SCALE GENOMIC DNA]</scope>
    <source>
        <strain evidence="3">101 / DSM 11237</strain>
    </source>
</reference>
<comment type="caution">
    <text evidence="2">The sequence shown here is derived from an EMBL/GenBank/DDBJ whole genome shotgun (WGS) entry which is preliminary data.</text>
</comment>
<dbReference type="Proteomes" id="UP000032668">
    <property type="component" value="Unassembled WGS sequence"/>
</dbReference>
<dbReference type="Pfam" id="PF07750">
    <property type="entry name" value="GcrA"/>
    <property type="match status" value="1"/>
</dbReference>
<dbReference type="InterPro" id="IPR011681">
    <property type="entry name" value="GcrA"/>
</dbReference>
<accession>A0A0D6PEC5</accession>
<proteinExistence type="predicted"/>
<organism evidence="2 3">
    <name type="scientific">Acidocella aminolytica 101 = DSM 11237</name>
    <dbReference type="NCBI Taxonomy" id="1120923"/>
    <lineage>
        <taxon>Bacteria</taxon>
        <taxon>Pseudomonadati</taxon>
        <taxon>Pseudomonadota</taxon>
        <taxon>Alphaproteobacteria</taxon>
        <taxon>Acetobacterales</taxon>
        <taxon>Acidocellaceae</taxon>
        <taxon>Acidocella</taxon>
    </lineage>
</organism>
<name>A0A0D6PEC5_9PROT</name>
<protein>
    <recommendedName>
        <fullName evidence="4">GcrA cell cycle regulator</fullName>
    </recommendedName>
</protein>
<evidence type="ECO:0000313" key="2">
    <source>
        <dbReference type="EMBL" id="GAN79204.1"/>
    </source>
</evidence>
<dbReference type="Gene3D" id="1.10.10.60">
    <property type="entry name" value="Homeodomain-like"/>
    <property type="match status" value="1"/>
</dbReference>
<dbReference type="OrthoDB" id="9798071at2"/>
<gene>
    <name evidence="2" type="ORF">Aam_018_028</name>
</gene>
<evidence type="ECO:0008006" key="4">
    <source>
        <dbReference type="Google" id="ProtNLM"/>
    </source>
</evidence>
<keyword evidence="3" id="KW-1185">Reference proteome</keyword>
<evidence type="ECO:0000313" key="3">
    <source>
        <dbReference type="Proteomes" id="UP000032668"/>
    </source>
</evidence>
<dbReference type="EMBL" id="BANC01000018">
    <property type="protein sequence ID" value="GAN79204.1"/>
    <property type="molecule type" value="Genomic_DNA"/>
</dbReference>
<sequence length="150" mass="16389">MEWTDETIARLRSLWAEGLSTAEIGRRLNISKNAVVGKAHRLNLPARPSPIRRTSGEAVPRPAQPKRTQGPTLPPLSSSVNTPAMPVLRAIIPTPKPQQPRATPCCWPIGEPGKPSFHFCNASAVAGKPYCEEHAAIAYVRVRDKREDVA</sequence>